<dbReference type="OrthoDB" id="2418081at2759"/>
<dbReference type="InterPro" id="IPR003140">
    <property type="entry name" value="PLipase/COase/thioEstase"/>
</dbReference>
<dbReference type="GO" id="GO:0005737">
    <property type="term" value="C:cytoplasm"/>
    <property type="evidence" value="ECO:0007669"/>
    <property type="project" value="TreeGrafter"/>
</dbReference>
<dbReference type="RefSeq" id="XP_038743814.1">
    <property type="nucleotide sequence ID" value="XM_038891051.1"/>
</dbReference>
<evidence type="ECO:0000313" key="3">
    <source>
        <dbReference type="EMBL" id="KAF9874353.1"/>
    </source>
</evidence>
<dbReference type="GeneID" id="62164125"/>
<evidence type="ECO:0000259" key="2">
    <source>
        <dbReference type="Pfam" id="PF02230"/>
    </source>
</evidence>
<dbReference type="Pfam" id="PF02230">
    <property type="entry name" value="Abhydrolase_2"/>
    <property type="match status" value="1"/>
</dbReference>
<name>A0A9P6I0S2_9PEZI</name>
<dbReference type="InterPro" id="IPR029058">
    <property type="entry name" value="AB_hydrolase_fold"/>
</dbReference>
<dbReference type="SUPFAM" id="SSF53474">
    <property type="entry name" value="alpha/beta-Hydrolases"/>
    <property type="match status" value="1"/>
</dbReference>
<dbReference type="InterPro" id="IPR050565">
    <property type="entry name" value="LYPA1-2/EST-like"/>
</dbReference>
<evidence type="ECO:0000313" key="4">
    <source>
        <dbReference type="Proteomes" id="UP000781932"/>
    </source>
</evidence>
<dbReference type="GO" id="GO:0008474">
    <property type="term" value="F:palmitoyl-(protein) hydrolase activity"/>
    <property type="evidence" value="ECO:0007669"/>
    <property type="project" value="TreeGrafter"/>
</dbReference>
<accession>A0A9P6I0S2</accession>
<dbReference type="GO" id="GO:0052689">
    <property type="term" value="F:carboxylic ester hydrolase activity"/>
    <property type="evidence" value="ECO:0007669"/>
    <property type="project" value="TreeGrafter"/>
</dbReference>
<evidence type="ECO:0000256" key="1">
    <source>
        <dbReference type="ARBA" id="ARBA00006499"/>
    </source>
</evidence>
<dbReference type="Gene3D" id="3.40.50.1820">
    <property type="entry name" value="alpha/beta hydrolase"/>
    <property type="match status" value="1"/>
</dbReference>
<dbReference type="Proteomes" id="UP000781932">
    <property type="component" value="Unassembled WGS sequence"/>
</dbReference>
<dbReference type="PANTHER" id="PTHR10655">
    <property type="entry name" value="LYSOPHOSPHOLIPASE-RELATED"/>
    <property type="match status" value="1"/>
</dbReference>
<dbReference type="PANTHER" id="PTHR10655:SF63">
    <property type="entry name" value="PHOSPHOLIPASE_CARBOXYLESTERASE_THIOESTERASE DOMAIN-CONTAINING PROTEIN"/>
    <property type="match status" value="1"/>
</dbReference>
<comment type="caution">
    <text evidence="3">The sequence shown here is derived from an EMBL/GenBank/DDBJ whole genome shotgun (WGS) entry which is preliminary data.</text>
</comment>
<reference evidence="3" key="1">
    <citation type="submission" date="2020-03" db="EMBL/GenBank/DDBJ databases">
        <authorList>
            <person name="He L."/>
        </authorList>
    </citation>
    <scope>NUCLEOTIDE SEQUENCE</scope>
    <source>
        <strain evidence="3">CkLH20</strain>
    </source>
</reference>
<reference evidence="3" key="2">
    <citation type="submission" date="2020-11" db="EMBL/GenBank/DDBJ databases">
        <title>Whole genome sequencing of Colletotrichum sp.</title>
        <authorList>
            <person name="Li H."/>
        </authorList>
    </citation>
    <scope>NUCLEOTIDE SEQUENCE</scope>
    <source>
        <strain evidence="3">CkLH20</strain>
    </source>
</reference>
<organism evidence="3 4">
    <name type="scientific">Colletotrichum karsti</name>
    <dbReference type="NCBI Taxonomy" id="1095194"/>
    <lineage>
        <taxon>Eukaryota</taxon>
        <taxon>Fungi</taxon>
        <taxon>Dikarya</taxon>
        <taxon>Ascomycota</taxon>
        <taxon>Pezizomycotina</taxon>
        <taxon>Sordariomycetes</taxon>
        <taxon>Hypocreomycetidae</taxon>
        <taxon>Glomerellales</taxon>
        <taxon>Glomerellaceae</taxon>
        <taxon>Colletotrichum</taxon>
        <taxon>Colletotrichum boninense species complex</taxon>
    </lineage>
</organism>
<feature type="domain" description="Phospholipase/carboxylesterase/thioesterase" evidence="2">
    <location>
        <begin position="16"/>
        <end position="157"/>
    </location>
</feature>
<sequence>MGFTSCTVGPVVGSIHTHTVILLHGRDSECHEFGAEFFESETSGSPQSLKDLFPNFKWVFPGARPIPSERFDTPLSQWFDMWSVENPDQRPELQQPGLSDSVQFVLDIVEQESAYVPRNKIWLGGISQGFATAVAAFVCGGGGFAGLIGSSSWALPALSSIRLDGDSSVDETYRRLQEAFSPELHVGSTMTVWRTTPVFLSHSVDDDVVPVENGRVLRDCLSEVLGTEVEWHEYESGGHWFNEPQGIDDLASFFSRTMGGPLR</sequence>
<keyword evidence="4" id="KW-1185">Reference proteome</keyword>
<gene>
    <name evidence="3" type="ORF">CkaCkLH20_08336</name>
</gene>
<dbReference type="AlphaFoldDB" id="A0A9P6I0S2"/>
<proteinExistence type="inferred from homology"/>
<comment type="similarity">
    <text evidence="1">Belongs to the AB hydrolase superfamily. AB hydrolase 2 family.</text>
</comment>
<dbReference type="EMBL" id="JAATWM020000027">
    <property type="protein sequence ID" value="KAF9874353.1"/>
    <property type="molecule type" value="Genomic_DNA"/>
</dbReference>
<protein>
    <submittedName>
        <fullName evidence="3">Phospholipase carboxylesterase</fullName>
    </submittedName>
</protein>